<proteinExistence type="predicted"/>
<gene>
    <name evidence="2" type="ORF">PEVE_00026676</name>
</gene>
<organism evidence="2 3">
    <name type="scientific">Porites evermanni</name>
    <dbReference type="NCBI Taxonomy" id="104178"/>
    <lineage>
        <taxon>Eukaryota</taxon>
        <taxon>Metazoa</taxon>
        <taxon>Cnidaria</taxon>
        <taxon>Anthozoa</taxon>
        <taxon>Hexacorallia</taxon>
        <taxon>Scleractinia</taxon>
        <taxon>Fungiina</taxon>
        <taxon>Poritidae</taxon>
        <taxon>Porites</taxon>
    </lineage>
</organism>
<dbReference type="Proteomes" id="UP001159427">
    <property type="component" value="Unassembled WGS sequence"/>
</dbReference>
<protein>
    <submittedName>
        <fullName evidence="2">Uncharacterized protein</fullName>
    </submittedName>
</protein>
<keyword evidence="3" id="KW-1185">Reference proteome</keyword>
<dbReference type="EMBL" id="CALNXI010000362">
    <property type="protein sequence ID" value="CAH3025621.1"/>
    <property type="molecule type" value="Genomic_DNA"/>
</dbReference>
<sequence>YSCSSSFQFQPAQALHWYHRDQGWNPFPDEPVASTGSNTRKRGKKPRKLPEIAPTKLAIALNAKIP</sequence>
<name>A0ABN8MCT0_9CNID</name>
<feature type="non-terminal residue" evidence="2">
    <location>
        <position position="1"/>
    </location>
</feature>
<accession>A0ABN8MCT0</accession>
<feature type="region of interest" description="Disordered" evidence="1">
    <location>
        <begin position="26"/>
        <end position="49"/>
    </location>
</feature>
<evidence type="ECO:0000313" key="2">
    <source>
        <dbReference type="EMBL" id="CAH3025621.1"/>
    </source>
</evidence>
<reference evidence="2 3" key="1">
    <citation type="submission" date="2022-05" db="EMBL/GenBank/DDBJ databases">
        <authorList>
            <consortium name="Genoscope - CEA"/>
            <person name="William W."/>
        </authorList>
    </citation>
    <scope>NUCLEOTIDE SEQUENCE [LARGE SCALE GENOMIC DNA]</scope>
</reference>
<evidence type="ECO:0000313" key="3">
    <source>
        <dbReference type="Proteomes" id="UP001159427"/>
    </source>
</evidence>
<evidence type="ECO:0000256" key="1">
    <source>
        <dbReference type="SAM" id="MobiDB-lite"/>
    </source>
</evidence>
<comment type="caution">
    <text evidence="2">The sequence shown here is derived from an EMBL/GenBank/DDBJ whole genome shotgun (WGS) entry which is preliminary data.</text>
</comment>